<feature type="domain" description="GAT" evidence="8">
    <location>
        <begin position="181"/>
        <end position="269"/>
    </location>
</feature>
<dbReference type="Gene3D" id="1.20.58.160">
    <property type="match status" value="1"/>
</dbReference>
<feature type="region of interest" description="Disordered" evidence="6">
    <location>
        <begin position="147"/>
        <end position="181"/>
    </location>
</feature>
<keyword evidence="10" id="KW-1185">Reference proteome</keyword>
<name>A0ABD3CU02_9LAMI</name>
<dbReference type="Gene3D" id="1.25.40.90">
    <property type="match status" value="1"/>
</dbReference>
<dbReference type="InterPro" id="IPR002014">
    <property type="entry name" value="VHS_dom"/>
</dbReference>
<dbReference type="SMART" id="SM00288">
    <property type="entry name" value="VHS"/>
    <property type="match status" value="1"/>
</dbReference>
<evidence type="ECO:0000256" key="4">
    <source>
        <dbReference type="ARBA" id="ARBA00022927"/>
    </source>
</evidence>
<comment type="similarity">
    <text evidence="2">Belongs to the TOM1 family.</text>
</comment>
<evidence type="ECO:0000256" key="3">
    <source>
        <dbReference type="ARBA" id="ARBA00022448"/>
    </source>
</evidence>
<evidence type="ECO:0000256" key="2">
    <source>
        <dbReference type="ARBA" id="ARBA00007708"/>
    </source>
</evidence>
<dbReference type="Pfam" id="PF00790">
    <property type="entry name" value="VHS"/>
    <property type="match status" value="1"/>
</dbReference>
<reference evidence="10" key="1">
    <citation type="journal article" date="2024" name="IScience">
        <title>Strigolactones Initiate the Formation of Haustorium-like Structures in Castilleja.</title>
        <authorList>
            <person name="Buerger M."/>
            <person name="Peterson D."/>
            <person name="Chory J."/>
        </authorList>
    </citation>
    <scope>NUCLEOTIDE SEQUENCE [LARGE SCALE GENOMIC DNA]</scope>
</reference>
<dbReference type="GO" id="GO:0016020">
    <property type="term" value="C:membrane"/>
    <property type="evidence" value="ECO:0007669"/>
    <property type="project" value="UniProtKB-SubCell"/>
</dbReference>
<evidence type="ECO:0000259" key="8">
    <source>
        <dbReference type="PROSITE" id="PS50909"/>
    </source>
</evidence>
<dbReference type="PANTHER" id="PTHR45898">
    <property type="entry name" value="TOM1-LIKE PROTEIN"/>
    <property type="match status" value="1"/>
</dbReference>
<dbReference type="InterPro" id="IPR004152">
    <property type="entry name" value="GAT_dom"/>
</dbReference>
<evidence type="ECO:0000313" key="9">
    <source>
        <dbReference type="EMBL" id="KAL3633471.1"/>
    </source>
</evidence>
<keyword evidence="5" id="KW-0472">Membrane</keyword>
<dbReference type="SUPFAM" id="SSF48464">
    <property type="entry name" value="ENTH/VHS domain"/>
    <property type="match status" value="1"/>
</dbReference>
<dbReference type="SUPFAM" id="SSF89009">
    <property type="entry name" value="GAT-like domain"/>
    <property type="match status" value="1"/>
</dbReference>
<dbReference type="PROSITE" id="PS50909">
    <property type="entry name" value="GAT"/>
    <property type="match status" value="1"/>
</dbReference>
<feature type="domain" description="VHS" evidence="7">
    <location>
        <begin position="9"/>
        <end position="139"/>
    </location>
</feature>
<sequence length="619" mass="68590">MGSLMVERATSELLAGPDWARNIEICDVCNCNSVHAKEIVKSIKKRLRYSRSARAQLLALTLVETIVKNCGDAVHMHVAEKELPHEMAKIVKKRPDFRVREKILTLIDTWKEAFGGPRPKYPQYYSAYQELLRHGVNFPKRSETSAPIFTPLQSQPLTSYPTNNRNPESTPAAAESSSEDEYPTLCLTEIQKARGIMDVLTEMLNALDPGNKEGIKQDIFVDLLEQCRTYKQRAVHLVNSTADESLLCQGLALNDDLERLLAKHESISGAISAQSDKAKPEPEKTKPEPAQVLVNLDTPFIDTFIKQSDKGSTPSTSIGEQLSLPALPETNRQPTAPTKINPNIDLLSGDCFNSPTTNSLALVPVGEGHQPVSSQQNAPDLVDMFSESNNNHRSPKPVEQEVVAHPSPYFQQQMNVQSPRVYPHQPTSPIYPHQPTSPVYPHQTASTIYVSQDSSAFSPPSWEALLDENEAAIISQPIHLHLAIPNNQMVMAPHPQTVIVYPQPMQSPQVVSYNIYPQQQQLYDNEMSGGCGYGYGYGQQGQPQNTQFLEQNMSGLSVRDDSLLRSYSYSVSTTSSYVLAGNPAKPEDKMFGDLVDISKSKPTKMTMPGTNGEHVTRLT</sequence>
<dbReference type="PANTHER" id="PTHR45898:SF4">
    <property type="entry name" value="TARGET OF MYB PROTEIN 1"/>
    <property type="match status" value="1"/>
</dbReference>
<feature type="compositionally biased region" description="Basic and acidic residues" evidence="6">
    <location>
        <begin position="276"/>
        <end position="287"/>
    </location>
</feature>
<evidence type="ECO:0000256" key="1">
    <source>
        <dbReference type="ARBA" id="ARBA00004170"/>
    </source>
</evidence>
<comment type="subcellular location">
    <subcellularLocation>
        <location evidence="1">Membrane</location>
        <topology evidence="1">Peripheral membrane protein</topology>
    </subcellularLocation>
</comment>
<dbReference type="EMBL" id="JAVIJP010000029">
    <property type="protein sequence ID" value="KAL3633471.1"/>
    <property type="molecule type" value="Genomic_DNA"/>
</dbReference>
<protein>
    <submittedName>
        <fullName evidence="9">Uncharacterized protein</fullName>
    </submittedName>
</protein>
<gene>
    <name evidence="9" type="ORF">CASFOL_022233</name>
</gene>
<dbReference type="InterPro" id="IPR008942">
    <property type="entry name" value="ENTH_VHS"/>
</dbReference>
<keyword evidence="4" id="KW-0653">Protein transport</keyword>
<accession>A0ABD3CU02</accession>
<evidence type="ECO:0000313" key="10">
    <source>
        <dbReference type="Proteomes" id="UP001632038"/>
    </source>
</evidence>
<feature type="compositionally biased region" description="Low complexity" evidence="6">
    <location>
        <begin position="167"/>
        <end position="176"/>
    </location>
</feature>
<proteinExistence type="inferred from homology"/>
<dbReference type="FunFam" id="1.25.40.90:FF:000028">
    <property type="entry name" value="TOM1-like protein 2"/>
    <property type="match status" value="1"/>
</dbReference>
<keyword evidence="3" id="KW-0813">Transport</keyword>
<dbReference type="AlphaFoldDB" id="A0ABD3CU02"/>
<feature type="region of interest" description="Disordered" evidence="6">
    <location>
        <begin position="270"/>
        <end position="289"/>
    </location>
</feature>
<dbReference type="Pfam" id="PF03127">
    <property type="entry name" value="GAT"/>
    <property type="match status" value="1"/>
</dbReference>
<dbReference type="CDD" id="cd03561">
    <property type="entry name" value="VHS"/>
    <property type="match status" value="1"/>
</dbReference>
<dbReference type="CDD" id="cd14231">
    <property type="entry name" value="GAT_GGA-like_plant"/>
    <property type="match status" value="1"/>
</dbReference>
<dbReference type="PROSITE" id="PS50179">
    <property type="entry name" value="VHS"/>
    <property type="match status" value="1"/>
</dbReference>
<evidence type="ECO:0000256" key="6">
    <source>
        <dbReference type="SAM" id="MobiDB-lite"/>
    </source>
</evidence>
<dbReference type="GO" id="GO:0015031">
    <property type="term" value="P:protein transport"/>
    <property type="evidence" value="ECO:0007669"/>
    <property type="project" value="UniProtKB-KW"/>
</dbReference>
<feature type="compositionally biased region" description="Polar residues" evidence="6">
    <location>
        <begin position="147"/>
        <end position="166"/>
    </location>
</feature>
<evidence type="ECO:0000256" key="5">
    <source>
        <dbReference type="ARBA" id="ARBA00023136"/>
    </source>
</evidence>
<dbReference type="Proteomes" id="UP001632038">
    <property type="component" value="Unassembled WGS sequence"/>
</dbReference>
<organism evidence="9 10">
    <name type="scientific">Castilleja foliolosa</name>
    <dbReference type="NCBI Taxonomy" id="1961234"/>
    <lineage>
        <taxon>Eukaryota</taxon>
        <taxon>Viridiplantae</taxon>
        <taxon>Streptophyta</taxon>
        <taxon>Embryophyta</taxon>
        <taxon>Tracheophyta</taxon>
        <taxon>Spermatophyta</taxon>
        <taxon>Magnoliopsida</taxon>
        <taxon>eudicotyledons</taxon>
        <taxon>Gunneridae</taxon>
        <taxon>Pentapetalae</taxon>
        <taxon>asterids</taxon>
        <taxon>lamiids</taxon>
        <taxon>Lamiales</taxon>
        <taxon>Orobanchaceae</taxon>
        <taxon>Pedicularideae</taxon>
        <taxon>Castillejinae</taxon>
        <taxon>Castilleja</taxon>
    </lineage>
</organism>
<dbReference type="InterPro" id="IPR038425">
    <property type="entry name" value="GAT_sf"/>
</dbReference>
<comment type="caution">
    <text evidence="9">The sequence shown here is derived from an EMBL/GenBank/DDBJ whole genome shotgun (WGS) entry which is preliminary data.</text>
</comment>
<dbReference type="GO" id="GO:0005737">
    <property type="term" value="C:cytoplasm"/>
    <property type="evidence" value="ECO:0007669"/>
    <property type="project" value="UniProtKB-ARBA"/>
</dbReference>
<dbReference type="InterPro" id="IPR044836">
    <property type="entry name" value="TOL_plant"/>
</dbReference>
<evidence type="ECO:0000259" key="7">
    <source>
        <dbReference type="PROSITE" id="PS50179"/>
    </source>
</evidence>